<dbReference type="EC" id="5.1.99.6" evidence="19"/>
<evidence type="ECO:0000256" key="10">
    <source>
        <dbReference type="ARBA" id="ARBA00023027"/>
    </source>
</evidence>
<comment type="similarity">
    <text evidence="17">Belongs to the NnrD/CARKD family.</text>
</comment>
<dbReference type="GO" id="GO:0052856">
    <property type="term" value="F:NAD(P)HX epimerase activity"/>
    <property type="evidence" value="ECO:0007669"/>
    <property type="project" value="UniProtKB-UniRule"/>
</dbReference>
<gene>
    <name evidence="18" type="primary">nnrE</name>
    <name evidence="17" type="synonym">nnrD</name>
    <name evidence="22" type="ORF">ENM84_07855</name>
</gene>
<feature type="binding site" evidence="18">
    <location>
        <position position="51"/>
    </location>
    <ligand>
        <name>K(+)</name>
        <dbReference type="ChEBI" id="CHEBI:29103"/>
    </ligand>
</feature>
<comment type="function">
    <text evidence="18">Catalyzes the epimerization of the S- and R-forms of NAD(P)HX, a damaged form of NAD(P)H that is a result of enzymatic or heat-dependent hydration. This is a prerequisite for the S-specific NAD(P)H-hydrate dehydratase to allow the repair of both epimers of NAD(P)HX.</text>
</comment>
<dbReference type="InterPro" id="IPR017953">
    <property type="entry name" value="Carbohydrate_kinase_pred_CS"/>
</dbReference>
<keyword evidence="11 18" id="KW-0413">Isomerase</keyword>
<comment type="subunit">
    <text evidence="17">Homotetramer.</text>
</comment>
<evidence type="ECO:0000256" key="3">
    <source>
        <dbReference type="ARBA" id="ARBA00006001"/>
    </source>
</evidence>
<comment type="catalytic activity">
    <reaction evidence="1 18 19">
        <text>(6R)-NADHX = (6S)-NADHX</text>
        <dbReference type="Rhea" id="RHEA:32215"/>
        <dbReference type="ChEBI" id="CHEBI:64074"/>
        <dbReference type="ChEBI" id="CHEBI:64075"/>
        <dbReference type="EC" id="5.1.99.6"/>
    </reaction>
</comment>
<comment type="similarity">
    <text evidence="18">Belongs to the NnrE/AIBP family.</text>
</comment>
<evidence type="ECO:0000256" key="9">
    <source>
        <dbReference type="ARBA" id="ARBA00022958"/>
    </source>
</evidence>
<feature type="binding site" evidence="17">
    <location>
        <position position="253"/>
    </location>
    <ligand>
        <name>(6S)-NADPHX</name>
        <dbReference type="ChEBI" id="CHEBI:64076"/>
    </ligand>
</feature>
<dbReference type="Gene3D" id="3.40.50.10260">
    <property type="entry name" value="YjeF N-terminal domain"/>
    <property type="match status" value="1"/>
</dbReference>
<evidence type="ECO:0000256" key="18">
    <source>
        <dbReference type="HAMAP-Rule" id="MF_01966"/>
    </source>
</evidence>
<organism evidence="22">
    <name type="scientific">Ignisphaera aggregans</name>
    <dbReference type="NCBI Taxonomy" id="334771"/>
    <lineage>
        <taxon>Archaea</taxon>
        <taxon>Thermoproteota</taxon>
        <taxon>Thermoprotei</taxon>
        <taxon>Desulfurococcales</taxon>
        <taxon>Desulfurococcaceae</taxon>
        <taxon>Ignisphaera</taxon>
    </lineage>
</organism>
<dbReference type="Gene3D" id="3.40.1190.20">
    <property type="match status" value="1"/>
</dbReference>
<evidence type="ECO:0000256" key="7">
    <source>
        <dbReference type="ARBA" id="ARBA00022840"/>
    </source>
</evidence>
<feature type="binding site" evidence="18">
    <location>
        <position position="137"/>
    </location>
    <ligand>
        <name>(6S)-NADPHX</name>
        <dbReference type="ChEBI" id="CHEBI:64076"/>
    </ligand>
</feature>
<dbReference type="InterPro" id="IPR029056">
    <property type="entry name" value="Ribokinase-like"/>
</dbReference>
<feature type="binding site" evidence="17">
    <location>
        <position position="377"/>
    </location>
    <ligand>
        <name>(6S)-NADPHX</name>
        <dbReference type="ChEBI" id="CHEBI:64076"/>
    </ligand>
</feature>
<feature type="binding site" evidence="17">
    <location>
        <position position="443"/>
    </location>
    <ligand>
        <name>AMP</name>
        <dbReference type="ChEBI" id="CHEBI:456215"/>
    </ligand>
</feature>
<feature type="binding site" evidence="17">
    <location>
        <position position="326"/>
    </location>
    <ligand>
        <name>(6S)-NADPHX</name>
        <dbReference type="ChEBI" id="CHEBI:64076"/>
    </ligand>
</feature>
<dbReference type="InterPro" id="IPR000631">
    <property type="entry name" value="CARKD"/>
</dbReference>
<protein>
    <recommendedName>
        <fullName evidence="19">Bifunctional NAD(P)H-hydrate repair enzyme</fullName>
    </recommendedName>
    <alternativeName>
        <fullName evidence="19">Nicotinamide nucleotide repair protein</fullName>
    </alternativeName>
    <domain>
        <recommendedName>
            <fullName evidence="19">ADP-dependent (S)-NAD(P)H-hydrate dehydratase</fullName>
            <ecNumber evidence="19">4.2.1.136</ecNumber>
        </recommendedName>
        <alternativeName>
            <fullName evidence="19">ADP-dependent NAD(P)HX dehydratase</fullName>
        </alternativeName>
    </domain>
    <domain>
        <recommendedName>
            <fullName evidence="19">NAD(P)H-hydrate epimerase</fullName>
            <ecNumber evidence="19">5.1.99.6</ecNumber>
        </recommendedName>
    </domain>
</protein>
<dbReference type="Pfam" id="PF03853">
    <property type="entry name" value="YjeF_N"/>
    <property type="match status" value="1"/>
</dbReference>
<comment type="function">
    <text evidence="14 19">Bifunctional enzyme that catalyzes the epimerization of the S- and R-forms of NAD(P)HX and the dehydration of the S-form of NAD(P)HX at the expense of ADP, which is converted to AMP. This allows the repair of both epimers of NAD(P)HX, a damaged form of NAD(P)H that is a result of enzymatic or heat-dependent hydration.</text>
</comment>
<feature type="domain" description="YjeF N-terminal" evidence="21">
    <location>
        <begin position="1"/>
        <end position="212"/>
    </location>
</feature>
<dbReference type="EC" id="4.2.1.136" evidence="19"/>
<dbReference type="InterPro" id="IPR004443">
    <property type="entry name" value="YjeF_N_dom"/>
</dbReference>
<evidence type="ECO:0000256" key="17">
    <source>
        <dbReference type="HAMAP-Rule" id="MF_01965"/>
    </source>
</evidence>
<dbReference type="PROSITE" id="PS51385">
    <property type="entry name" value="YJEF_N"/>
    <property type="match status" value="1"/>
</dbReference>
<dbReference type="SUPFAM" id="SSF53613">
    <property type="entry name" value="Ribokinase-like"/>
    <property type="match status" value="1"/>
</dbReference>
<keyword evidence="9 18" id="KW-0630">Potassium</keyword>
<dbReference type="PANTHER" id="PTHR12592:SF0">
    <property type="entry name" value="ATP-DEPENDENT (S)-NAD(P)H-HYDRATE DEHYDRATASE"/>
    <property type="match status" value="1"/>
</dbReference>
<dbReference type="GO" id="GO:0110051">
    <property type="term" value="P:metabolite repair"/>
    <property type="evidence" value="ECO:0007669"/>
    <property type="project" value="TreeGrafter"/>
</dbReference>
<dbReference type="Pfam" id="PF01256">
    <property type="entry name" value="Carb_kinase"/>
    <property type="match status" value="1"/>
</dbReference>
<keyword evidence="5 18" id="KW-0479">Metal-binding</keyword>
<dbReference type="InterPro" id="IPR036652">
    <property type="entry name" value="YjeF_N_dom_sf"/>
</dbReference>
<comment type="catalytic activity">
    <reaction evidence="2 18 19">
        <text>(6R)-NADPHX = (6S)-NADPHX</text>
        <dbReference type="Rhea" id="RHEA:32227"/>
        <dbReference type="ChEBI" id="CHEBI:64076"/>
        <dbReference type="ChEBI" id="CHEBI:64077"/>
        <dbReference type="EC" id="5.1.99.6"/>
    </reaction>
</comment>
<evidence type="ECO:0000256" key="6">
    <source>
        <dbReference type="ARBA" id="ARBA00022741"/>
    </source>
</evidence>
<comment type="caution">
    <text evidence="22">The sequence shown here is derived from an EMBL/GenBank/DDBJ whole genome shotgun (WGS) entry which is preliminary data.</text>
</comment>
<dbReference type="GO" id="GO:0046872">
    <property type="term" value="F:metal ion binding"/>
    <property type="evidence" value="ECO:0007669"/>
    <property type="project" value="UniProtKB-UniRule"/>
</dbReference>
<keyword evidence="8 17" id="KW-0521">NADP</keyword>
<dbReference type="HAMAP" id="MF_01966">
    <property type="entry name" value="NADHX_epimerase"/>
    <property type="match status" value="1"/>
</dbReference>
<feature type="binding site" evidence="17">
    <location>
        <begin position="414"/>
        <end position="418"/>
    </location>
    <ligand>
        <name>AMP</name>
        <dbReference type="ChEBI" id="CHEBI:456215"/>
    </ligand>
</feature>
<dbReference type="EMBL" id="DRZI01000335">
    <property type="protein sequence ID" value="HHP82558.1"/>
    <property type="molecule type" value="Genomic_DNA"/>
</dbReference>
<feature type="binding site" evidence="18">
    <location>
        <position position="155"/>
    </location>
    <ligand>
        <name>(6S)-NADPHX</name>
        <dbReference type="ChEBI" id="CHEBI:64076"/>
    </ligand>
</feature>
<feature type="binding site" evidence="18">
    <location>
        <begin position="50"/>
        <end position="54"/>
    </location>
    <ligand>
        <name>(6S)-NADPHX</name>
        <dbReference type="ChEBI" id="CHEBI:64076"/>
    </ligand>
</feature>
<dbReference type="SUPFAM" id="SSF64153">
    <property type="entry name" value="YjeF N-terminal domain-like"/>
    <property type="match status" value="1"/>
</dbReference>
<keyword evidence="6 17" id="KW-0547">Nucleotide-binding</keyword>
<comment type="catalytic activity">
    <reaction evidence="15 17 19">
        <text>(6S)-NADHX + ADP = AMP + phosphate + NADH + H(+)</text>
        <dbReference type="Rhea" id="RHEA:32223"/>
        <dbReference type="ChEBI" id="CHEBI:15378"/>
        <dbReference type="ChEBI" id="CHEBI:43474"/>
        <dbReference type="ChEBI" id="CHEBI:57945"/>
        <dbReference type="ChEBI" id="CHEBI:64074"/>
        <dbReference type="ChEBI" id="CHEBI:456215"/>
        <dbReference type="ChEBI" id="CHEBI:456216"/>
        <dbReference type="EC" id="4.2.1.136"/>
    </reaction>
</comment>
<comment type="cofactor">
    <cofactor evidence="17">
        <name>Mg(2+)</name>
        <dbReference type="ChEBI" id="CHEBI:18420"/>
    </cofactor>
</comment>
<evidence type="ECO:0000256" key="11">
    <source>
        <dbReference type="ARBA" id="ARBA00023235"/>
    </source>
</evidence>
<dbReference type="GO" id="GO:0046496">
    <property type="term" value="P:nicotinamide nucleotide metabolic process"/>
    <property type="evidence" value="ECO:0007669"/>
    <property type="project" value="UniProtKB-UniRule"/>
</dbReference>
<dbReference type="PROSITE" id="PS51383">
    <property type="entry name" value="YJEF_C_3"/>
    <property type="match status" value="1"/>
</dbReference>
<evidence type="ECO:0000256" key="4">
    <source>
        <dbReference type="ARBA" id="ARBA00009524"/>
    </source>
</evidence>
<evidence type="ECO:0000256" key="1">
    <source>
        <dbReference type="ARBA" id="ARBA00000013"/>
    </source>
</evidence>
<evidence type="ECO:0000256" key="19">
    <source>
        <dbReference type="PIRNR" id="PIRNR017184"/>
    </source>
</evidence>
<reference evidence="22" key="1">
    <citation type="journal article" date="2020" name="mSystems">
        <title>Genome- and Community-Level Interaction Insights into Carbon Utilization and Element Cycling Functions of Hydrothermarchaeota in Hydrothermal Sediment.</title>
        <authorList>
            <person name="Zhou Z."/>
            <person name="Liu Y."/>
            <person name="Xu W."/>
            <person name="Pan J."/>
            <person name="Luo Z.H."/>
            <person name="Li M."/>
        </authorList>
    </citation>
    <scope>NUCLEOTIDE SEQUENCE [LARGE SCALE GENOMIC DNA]</scope>
    <source>
        <strain evidence="22">SpSt-1121</strain>
    </source>
</reference>
<evidence type="ECO:0000256" key="12">
    <source>
        <dbReference type="ARBA" id="ARBA00023239"/>
    </source>
</evidence>
<keyword evidence="7 17" id="KW-0067">ATP-binding</keyword>
<evidence type="ECO:0000256" key="5">
    <source>
        <dbReference type="ARBA" id="ARBA00022723"/>
    </source>
</evidence>
<evidence type="ECO:0000259" key="21">
    <source>
        <dbReference type="PROSITE" id="PS51385"/>
    </source>
</evidence>
<comment type="caution">
    <text evidence="18">Lacks conserved residue(s) required for the propagation of feature annotation.</text>
</comment>
<evidence type="ECO:0000256" key="13">
    <source>
        <dbReference type="ARBA" id="ARBA00023268"/>
    </source>
</evidence>
<dbReference type="PANTHER" id="PTHR12592">
    <property type="entry name" value="ATP-DEPENDENT (S)-NAD(P)H-HYDRATE DEHYDRATASE FAMILY MEMBER"/>
    <property type="match status" value="1"/>
</dbReference>
<evidence type="ECO:0000256" key="8">
    <source>
        <dbReference type="ARBA" id="ARBA00022857"/>
    </source>
</evidence>
<evidence type="ECO:0000256" key="15">
    <source>
        <dbReference type="ARBA" id="ARBA00048238"/>
    </source>
</evidence>
<dbReference type="NCBIfam" id="TIGR00197">
    <property type="entry name" value="yjeF_nterm"/>
    <property type="match status" value="1"/>
</dbReference>
<dbReference type="CDD" id="cd01171">
    <property type="entry name" value="YXKO-related"/>
    <property type="match status" value="1"/>
</dbReference>
<feature type="binding site" evidence="17">
    <location>
        <position position="444"/>
    </location>
    <ligand>
        <name>(6S)-NADPHX</name>
        <dbReference type="ChEBI" id="CHEBI:64076"/>
    </ligand>
</feature>
<keyword evidence="10 17" id="KW-0520">NAD</keyword>
<dbReference type="InterPro" id="IPR030677">
    <property type="entry name" value="Nnr"/>
</dbReference>
<feature type="domain" description="YjeF C-terminal" evidence="20">
    <location>
        <begin position="218"/>
        <end position="504"/>
    </location>
</feature>
<dbReference type="NCBIfam" id="TIGR00196">
    <property type="entry name" value="yjeF_cterm"/>
    <property type="match status" value="1"/>
</dbReference>
<dbReference type="PROSITE" id="PS01050">
    <property type="entry name" value="YJEF_C_2"/>
    <property type="match status" value="1"/>
</dbReference>
<dbReference type="AlphaFoldDB" id="A0A7C5TH69"/>
<dbReference type="HAMAP" id="MF_01965">
    <property type="entry name" value="NADHX_dehydratase"/>
    <property type="match status" value="1"/>
</dbReference>
<feature type="binding site" evidence="18">
    <location>
        <position position="158"/>
    </location>
    <ligand>
        <name>K(+)</name>
        <dbReference type="ChEBI" id="CHEBI:29103"/>
    </ligand>
</feature>
<comment type="similarity">
    <text evidence="4 19">In the C-terminal section; belongs to the NnrD/CARKD family.</text>
</comment>
<sequence>MRRIDEDAFKVFGVDHRLLMEDAGTAIYNVVLENIGVYGKRFLVVAGTGNNGGDALVAARRIYSAGGIVKVFVVGDSSKFTELTKINFEIIQRFKVSIDFIRDRDDMPKLFEALNWCDAVVAGIIGIGLKDEVKGIYREVIDAINSSGKPIVSVDIPSGIGGDNGIVHGVAIKSSYTVTFGLPKYGNLLYPGYSYCGKLYVSHLSYPPQLYNSDEIKAELNTPIQPPERIKWGHKGTFGKFLAIAGSRYYYGAPYYVSYSFLKSGGGYSRLAAPKSVVPYIATRCSEVVYIPLEETIEGSISRNNYSYILKIIEQFDIDIVALGPGTSLHEETQQLIRDLVEAIEKPVIVDGDGITAISRDIDILKRRKMSAILTPHLVEFSRLSGIDVKGIQMDPVNILRKVAKELNSYIVLKGAHSLIAYPDGYIYINMTGNPGMAKAGSGDVLTGTIAAMYGIGYRNVGEALRMGVLIHGLAGDLAADDIGEDGVTPDDILNYLPKAMKILREDPKYIIDRYMPKIV</sequence>
<keyword evidence="13" id="KW-0511">Multifunctional enzyme</keyword>
<name>A0A7C5TH69_9CREN</name>
<evidence type="ECO:0000256" key="2">
    <source>
        <dbReference type="ARBA" id="ARBA00000909"/>
    </source>
</evidence>
<dbReference type="GO" id="GO:0052855">
    <property type="term" value="F:ADP-dependent NAD(P)H-hydrate dehydratase activity"/>
    <property type="evidence" value="ECO:0007669"/>
    <property type="project" value="UniProtKB-UniRule"/>
</dbReference>
<evidence type="ECO:0000313" key="22">
    <source>
        <dbReference type="EMBL" id="HHP82558.1"/>
    </source>
</evidence>
<comment type="catalytic activity">
    <reaction evidence="16 17 19">
        <text>(6S)-NADPHX + ADP = AMP + phosphate + NADPH + H(+)</text>
        <dbReference type="Rhea" id="RHEA:32235"/>
        <dbReference type="ChEBI" id="CHEBI:15378"/>
        <dbReference type="ChEBI" id="CHEBI:43474"/>
        <dbReference type="ChEBI" id="CHEBI:57783"/>
        <dbReference type="ChEBI" id="CHEBI:64076"/>
        <dbReference type="ChEBI" id="CHEBI:456215"/>
        <dbReference type="ChEBI" id="CHEBI:456216"/>
        <dbReference type="EC" id="4.2.1.136"/>
    </reaction>
</comment>
<feature type="binding site" evidence="18">
    <location>
        <begin position="126"/>
        <end position="132"/>
    </location>
    <ligand>
        <name>(6S)-NADPHX</name>
        <dbReference type="ChEBI" id="CHEBI:64076"/>
    </ligand>
</feature>
<comment type="cofactor">
    <cofactor evidence="18 19">
        <name>K(+)</name>
        <dbReference type="ChEBI" id="CHEBI:29103"/>
    </cofactor>
    <text evidence="18 19">Binds 1 potassium ion per subunit.</text>
</comment>
<dbReference type="PIRSF" id="PIRSF017184">
    <property type="entry name" value="Nnr"/>
    <property type="match status" value="1"/>
</dbReference>
<accession>A0A7C5TH69</accession>
<comment type="similarity">
    <text evidence="3 19">In the N-terminal section; belongs to the NnrE/AIBP family.</text>
</comment>
<comment type="function">
    <text evidence="17">Catalyzes the dehydration of the S-form of NAD(P)HX at the expense of ADP, which is converted to AMP. Together with NAD(P)HX epimerase, which catalyzes the epimerization of the S- and R-forms, the enzyme allows the repair of both epimers of NAD(P)HX, a damaged form of NAD(P)H that is a result of enzymatic or heat-dependent hydration.</text>
</comment>
<evidence type="ECO:0000256" key="14">
    <source>
        <dbReference type="ARBA" id="ARBA00025153"/>
    </source>
</evidence>
<evidence type="ECO:0000259" key="20">
    <source>
        <dbReference type="PROSITE" id="PS51383"/>
    </source>
</evidence>
<evidence type="ECO:0000256" key="16">
    <source>
        <dbReference type="ARBA" id="ARBA00049209"/>
    </source>
</evidence>
<dbReference type="GO" id="GO:0005524">
    <property type="term" value="F:ATP binding"/>
    <property type="evidence" value="ECO:0007669"/>
    <property type="project" value="UniProtKB-UniRule"/>
</dbReference>
<keyword evidence="12 17" id="KW-0456">Lyase</keyword>
<proteinExistence type="inferred from homology"/>